<accession>A0AAD4MKT1</accession>
<organism evidence="1 2">
    <name type="scientific">Ditylenchus destructor</name>
    <dbReference type="NCBI Taxonomy" id="166010"/>
    <lineage>
        <taxon>Eukaryota</taxon>
        <taxon>Metazoa</taxon>
        <taxon>Ecdysozoa</taxon>
        <taxon>Nematoda</taxon>
        <taxon>Chromadorea</taxon>
        <taxon>Rhabditida</taxon>
        <taxon>Tylenchina</taxon>
        <taxon>Tylenchomorpha</taxon>
        <taxon>Sphaerularioidea</taxon>
        <taxon>Anguinidae</taxon>
        <taxon>Anguininae</taxon>
        <taxon>Ditylenchus</taxon>
    </lineage>
</organism>
<dbReference type="Proteomes" id="UP001201812">
    <property type="component" value="Unassembled WGS sequence"/>
</dbReference>
<dbReference type="AlphaFoldDB" id="A0AAD4MKT1"/>
<evidence type="ECO:0000313" key="2">
    <source>
        <dbReference type="Proteomes" id="UP001201812"/>
    </source>
</evidence>
<evidence type="ECO:0000313" key="1">
    <source>
        <dbReference type="EMBL" id="KAI1696074.1"/>
    </source>
</evidence>
<name>A0AAD4MKT1_9BILA</name>
<proteinExistence type="predicted"/>
<protein>
    <recommendedName>
        <fullName evidence="3">F-box domain-containing protein</fullName>
    </recommendedName>
</protein>
<dbReference type="EMBL" id="JAKKPZ010000353">
    <property type="protein sequence ID" value="KAI1696074.1"/>
    <property type="molecule type" value="Genomic_DNA"/>
</dbReference>
<evidence type="ECO:0008006" key="3">
    <source>
        <dbReference type="Google" id="ProtNLM"/>
    </source>
</evidence>
<keyword evidence="2" id="KW-1185">Reference proteome</keyword>
<gene>
    <name evidence="1" type="ORF">DdX_19247</name>
</gene>
<reference evidence="1" key="1">
    <citation type="submission" date="2022-01" db="EMBL/GenBank/DDBJ databases">
        <title>Genome Sequence Resource for Two Populations of Ditylenchus destructor, the Migratory Endoparasitic Phytonematode.</title>
        <authorList>
            <person name="Zhang H."/>
            <person name="Lin R."/>
            <person name="Xie B."/>
        </authorList>
    </citation>
    <scope>NUCLEOTIDE SEQUENCE</scope>
    <source>
        <strain evidence="1">BazhouSP</strain>
    </source>
</reference>
<sequence>MVTSHFLCDIFAFFSRHELLKLSFVSQRASGLIERQFKDSPKLILDHVKYLNGLWLLNHINFLLNHPFSQSPTCKFLRFAITDVKIDRNLVGQLKSISHIWSRHNLEIILDSWDNFPYKEVASEISICGTLIFWVYSKSRFSVLHLFHDLVQESCDSLMRIDFFDIFSRGPSLATLLLPADVVNFLFKFGNRPEVMRKLVINTNRASNRSEEFFNEIRKAFLEANEPHFFFFFCRQENIGLQPAVTVNNNSINQCLIFEVKQALGYEIHTKTISK</sequence>
<comment type="caution">
    <text evidence="1">The sequence shown here is derived from an EMBL/GenBank/DDBJ whole genome shotgun (WGS) entry which is preliminary data.</text>
</comment>